<evidence type="ECO:0000256" key="8">
    <source>
        <dbReference type="ARBA" id="ARBA00037956"/>
    </source>
</evidence>
<proteinExistence type="evidence at transcript level"/>
<keyword evidence="7" id="KW-0604">Photosystem II</keyword>
<organism evidence="10">
    <name type="scientific">Acetabularia acetabulum</name>
    <name type="common">Mermaid's wine glass</name>
    <name type="synonym">Acetabularia mediterranea</name>
    <dbReference type="NCBI Taxonomy" id="35845"/>
    <lineage>
        <taxon>Eukaryota</taxon>
        <taxon>Viridiplantae</taxon>
        <taxon>Chlorophyta</taxon>
        <taxon>core chlorophytes</taxon>
        <taxon>Ulvophyceae</taxon>
        <taxon>TCBD clade</taxon>
        <taxon>Dasycladales</taxon>
        <taxon>Polyphysaceae</taxon>
        <taxon>Acetabularia</taxon>
    </lineage>
</organism>
<keyword evidence="3" id="KW-0812">Transmembrane</keyword>
<dbReference type="GO" id="GO:0010196">
    <property type="term" value="P:nonphotochemical quenching"/>
    <property type="evidence" value="ECO:0007669"/>
    <property type="project" value="UniProtKB-ARBA"/>
</dbReference>
<comment type="similarity">
    <text evidence="8">Belongs to the ELIP/psbS family.</text>
</comment>
<evidence type="ECO:0000256" key="6">
    <source>
        <dbReference type="ARBA" id="ARBA00023136"/>
    </source>
</evidence>
<evidence type="ECO:0000256" key="7">
    <source>
        <dbReference type="ARBA" id="ARBA00023276"/>
    </source>
</evidence>
<dbReference type="SUPFAM" id="SSF103511">
    <property type="entry name" value="Chlorophyll a-b binding protein"/>
    <property type="match status" value="2"/>
</dbReference>
<dbReference type="FunFam" id="1.10.3460.10:FF:000018">
    <property type="entry name" value="Photosystem II 22kDa chloroplast protein"/>
    <property type="match status" value="1"/>
</dbReference>
<evidence type="ECO:0000256" key="2">
    <source>
        <dbReference type="ARBA" id="ARBA00022531"/>
    </source>
</evidence>
<accession>A4QPL4</accession>
<sequence length="243" mass="25778">MLSTMNSTYFGGKIFTAFPVVISSLKRQSRTTVAAINKKGGKQQNVKGQRFDVQIGKDTSVPVTLGFTKSNELFVGRLAMIGFASAIIGELLTGKGALAQFGLETGIPITDTEPLVIGLVIFNLVAALLPAKGVFVPSDEEEEERPKGSLQDPSISILQPLKFLGISGFGFTKANELFVGRVAQLGFAFALIGEAVTGKGPLAQFDIETGLPLSDTEPLLLAFIAFTLFAAINEGTGTFEQEN</sequence>
<evidence type="ECO:0000256" key="4">
    <source>
        <dbReference type="ARBA" id="ARBA00022989"/>
    </source>
</evidence>
<dbReference type="PANTHER" id="PTHR14154">
    <property type="entry name" value="UPF0041 BRAIN PROTEIN 44-RELATED"/>
    <property type="match status" value="1"/>
</dbReference>
<comment type="function">
    <text evidence="9">Required for non-photochemical quenching (NPQ), a mechanism that converts and dissipates the harmful excess absorbed light energy into heat and protect the photosynthetic apparatus from photo-oxidative damage. Seems involved in the activation of NPQ, possibly by promoting conformational changes required for activation of LHCSR3-dependent quenching in the antenna of photosystem II (PSII).</text>
</comment>
<dbReference type="GO" id="GO:0016020">
    <property type="term" value="C:membrane"/>
    <property type="evidence" value="ECO:0007669"/>
    <property type="project" value="UniProtKB-SubCell"/>
</dbReference>
<evidence type="ECO:0000313" key="10">
    <source>
        <dbReference type="EMBL" id="DAA05917.1"/>
    </source>
</evidence>
<keyword evidence="5" id="KW-0793">Thylakoid</keyword>
<comment type="subcellular location">
    <subcellularLocation>
        <location evidence="1">Plastid</location>
        <location evidence="1">Chloroplast thylakoid membrane</location>
        <topology evidence="1">Multi-pass membrane protein</topology>
    </subcellularLocation>
</comment>
<reference evidence="10" key="1">
    <citation type="journal article" date="2007" name="Plant Physiol.">
        <title>Tracing the evolution of the light-harvesting antennae in chlorophyll a/b-containing organisms.</title>
        <authorList>
            <person name="Koziol A.G."/>
            <person name="Borza T."/>
            <person name="Ishida K."/>
            <person name="Keeling P."/>
            <person name="Lee R.W."/>
            <person name="Durnford D.G."/>
        </authorList>
    </citation>
    <scope>NUCLEOTIDE SEQUENCE</scope>
</reference>
<dbReference type="Gene3D" id="1.10.3460.10">
    <property type="entry name" value="Chlorophyll a/b binding protein domain"/>
    <property type="match status" value="2"/>
</dbReference>
<protein>
    <submittedName>
        <fullName evidence="10">Chloroplast photosystem II 22 kDa PsbS protein psbS</fullName>
    </submittedName>
</protein>
<evidence type="ECO:0000256" key="3">
    <source>
        <dbReference type="ARBA" id="ARBA00022692"/>
    </source>
</evidence>
<evidence type="ECO:0000256" key="1">
    <source>
        <dbReference type="ARBA" id="ARBA00004454"/>
    </source>
</evidence>
<keyword evidence="2" id="KW-0602">Photosynthesis</keyword>
<evidence type="ECO:0000256" key="9">
    <source>
        <dbReference type="ARBA" id="ARBA00060349"/>
    </source>
</evidence>
<keyword evidence="6" id="KW-0472">Membrane</keyword>
<evidence type="ECO:0000256" key="5">
    <source>
        <dbReference type="ARBA" id="ARBA00023078"/>
    </source>
</evidence>
<keyword evidence="4" id="KW-1133">Transmembrane helix</keyword>
<dbReference type="EMBL" id="BK006014">
    <property type="protein sequence ID" value="DAA05917.1"/>
    <property type="molecule type" value="mRNA"/>
</dbReference>
<name>A4QPL4_ACEAT</name>
<dbReference type="AlphaFoldDB" id="A4QPL4"/>